<reference evidence="1" key="2">
    <citation type="submission" date="2020-11" db="EMBL/GenBank/DDBJ databases">
        <authorList>
            <person name="McCartney M.A."/>
            <person name="Auch B."/>
            <person name="Kono T."/>
            <person name="Mallez S."/>
            <person name="Becker A."/>
            <person name="Gohl D.M."/>
            <person name="Silverstein K.A.T."/>
            <person name="Koren S."/>
            <person name="Bechman K.B."/>
            <person name="Herman A."/>
            <person name="Abrahante J.E."/>
            <person name="Garbe J."/>
        </authorList>
    </citation>
    <scope>NUCLEOTIDE SEQUENCE</scope>
    <source>
        <strain evidence="1">Duluth1</strain>
        <tissue evidence="1">Whole animal</tissue>
    </source>
</reference>
<dbReference type="SUPFAM" id="SSF101898">
    <property type="entry name" value="NHL repeat"/>
    <property type="match status" value="1"/>
</dbReference>
<name>A0A9D3YN01_DREPO</name>
<dbReference type="Gene3D" id="2.120.10.30">
    <property type="entry name" value="TolB, C-terminal domain"/>
    <property type="match status" value="1"/>
</dbReference>
<proteinExistence type="predicted"/>
<dbReference type="AlphaFoldDB" id="A0A9D3YN01"/>
<comment type="caution">
    <text evidence="1">The sequence shown here is derived from an EMBL/GenBank/DDBJ whole genome shotgun (WGS) entry which is preliminary data.</text>
</comment>
<evidence type="ECO:0000313" key="1">
    <source>
        <dbReference type="EMBL" id="KAH3701888.1"/>
    </source>
</evidence>
<accession>A0A9D3YN01</accession>
<dbReference type="EMBL" id="JAIWYP010000015">
    <property type="protein sequence ID" value="KAH3701888.1"/>
    <property type="molecule type" value="Genomic_DNA"/>
</dbReference>
<reference evidence="1" key="1">
    <citation type="journal article" date="2019" name="bioRxiv">
        <title>The Genome of the Zebra Mussel, Dreissena polymorpha: A Resource for Invasive Species Research.</title>
        <authorList>
            <person name="McCartney M.A."/>
            <person name="Auch B."/>
            <person name="Kono T."/>
            <person name="Mallez S."/>
            <person name="Zhang Y."/>
            <person name="Obille A."/>
            <person name="Becker A."/>
            <person name="Abrahante J.E."/>
            <person name="Garbe J."/>
            <person name="Badalamenti J.P."/>
            <person name="Herman A."/>
            <person name="Mangelson H."/>
            <person name="Liachko I."/>
            <person name="Sullivan S."/>
            <person name="Sone E.D."/>
            <person name="Koren S."/>
            <person name="Silverstein K.A.T."/>
            <person name="Beckman K.B."/>
            <person name="Gohl D.M."/>
        </authorList>
    </citation>
    <scope>NUCLEOTIDE SEQUENCE</scope>
    <source>
        <strain evidence="1">Duluth1</strain>
        <tissue evidence="1">Whole animal</tissue>
    </source>
</reference>
<organism evidence="1 2">
    <name type="scientific">Dreissena polymorpha</name>
    <name type="common">Zebra mussel</name>
    <name type="synonym">Mytilus polymorpha</name>
    <dbReference type="NCBI Taxonomy" id="45954"/>
    <lineage>
        <taxon>Eukaryota</taxon>
        <taxon>Metazoa</taxon>
        <taxon>Spiralia</taxon>
        <taxon>Lophotrochozoa</taxon>
        <taxon>Mollusca</taxon>
        <taxon>Bivalvia</taxon>
        <taxon>Autobranchia</taxon>
        <taxon>Heteroconchia</taxon>
        <taxon>Euheterodonta</taxon>
        <taxon>Imparidentia</taxon>
        <taxon>Neoheterodontei</taxon>
        <taxon>Myida</taxon>
        <taxon>Dreissenoidea</taxon>
        <taxon>Dreissenidae</taxon>
        <taxon>Dreissena</taxon>
    </lineage>
</organism>
<dbReference type="Proteomes" id="UP000828390">
    <property type="component" value="Unassembled WGS sequence"/>
</dbReference>
<gene>
    <name evidence="1" type="ORF">DPMN_076884</name>
</gene>
<dbReference type="InterPro" id="IPR011042">
    <property type="entry name" value="6-blade_b-propeller_TolB-like"/>
</dbReference>
<evidence type="ECO:0000313" key="2">
    <source>
        <dbReference type="Proteomes" id="UP000828390"/>
    </source>
</evidence>
<sequence length="113" mass="12343">MSPAGDKLYITNSKQNKLLTLGRNGTVLSIFMDPALNWLKGVHVTPAGQVLECGEASKTVLQVHSQGSKKLATLATQRDGLEEPWSVCYDSYTDSIIVGQFNNNSTILVYKVK</sequence>
<protein>
    <submittedName>
        <fullName evidence="1">Uncharacterized protein</fullName>
    </submittedName>
</protein>
<keyword evidence="2" id="KW-1185">Reference proteome</keyword>